<evidence type="ECO:0000259" key="8">
    <source>
        <dbReference type="Pfam" id="PF01619"/>
    </source>
</evidence>
<feature type="region of interest" description="Disordered" evidence="6">
    <location>
        <begin position="467"/>
        <end position="496"/>
    </location>
</feature>
<evidence type="ECO:0000313" key="9">
    <source>
        <dbReference type="EMBL" id="GAA5482657.1"/>
    </source>
</evidence>
<gene>
    <name evidence="9" type="primary">rocA</name>
    <name evidence="9" type="ORF">Hsar01_01880</name>
</gene>
<evidence type="ECO:0000256" key="6">
    <source>
        <dbReference type="SAM" id="MobiDB-lite"/>
    </source>
</evidence>
<dbReference type="PIRSF" id="PIRSF000197">
    <property type="entry name" value="Bifunct_PutA"/>
    <property type="match status" value="1"/>
</dbReference>
<dbReference type="Pfam" id="PF00171">
    <property type="entry name" value="Aldedh"/>
    <property type="match status" value="1"/>
</dbReference>
<dbReference type="InterPro" id="IPR029041">
    <property type="entry name" value="FAD-linked_oxidoreductase-like"/>
</dbReference>
<dbReference type="Gene3D" id="3.40.605.10">
    <property type="entry name" value="Aldehyde Dehydrogenase, Chain A, domain 1"/>
    <property type="match status" value="1"/>
</dbReference>
<name>A0ABP9UPM5_9BACT</name>
<proteinExistence type="predicted"/>
<dbReference type="Gene3D" id="3.20.20.220">
    <property type="match status" value="1"/>
</dbReference>
<dbReference type="InterPro" id="IPR025703">
    <property type="entry name" value="Bifunct_PutA"/>
</dbReference>
<dbReference type="EMBL" id="BAABRI010000009">
    <property type="protein sequence ID" value="GAA5482657.1"/>
    <property type="molecule type" value="Genomic_DNA"/>
</dbReference>
<dbReference type="SUPFAM" id="SSF51730">
    <property type="entry name" value="FAD-linked oxidoreductase"/>
    <property type="match status" value="1"/>
</dbReference>
<evidence type="ECO:0000313" key="10">
    <source>
        <dbReference type="Proteomes" id="UP001476282"/>
    </source>
</evidence>
<evidence type="ECO:0000256" key="2">
    <source>
        <dbReference type="ARBA" id="ARBA00012884"/>
    </source>
</evidence>
<dbReference type="Pfam" id="PF01619">
    <property type="entry name" value="Pro_dh"/>
    <property type="match status" value="1"/>
</dbReference>
<sequence length="1173" mass="128349">MWRGLLTEEKAVDQLPAAEVDPQAVVALAERLLAAALKARRPAEKRAEAQLSRMMDDEAGKAFTFAMADEVFRPPTAKRQARLFHDLVERFGVPSYLPLPSRMALKLGTFGAKLAPALVMPKVTQRLRDESAEVILPDEEPGLSRHLRKRKEHDIGVIVNQLGEAVLGEEEALRRLRANLDRLADPACEAISVKLSAIFSQIHPVADLESVAVLKDRLREIYRSAMRHPKADGMPKYVNLDMEEYRDLRLTCATFVEVLSEEEFHHLEAGLVLQAYLPDAWPVQKALNAWGRQRVENGGAGIRIRLVKGANLAMERVDAEWHDWPLAPYGSKVESDANFKRMMQEACRPENAAAVAVGIASHNLFDLAYGLLLREKNGVAERVRFEMLEGMANHQARTVKAEAGGLVLYAPVVAADDFPSAIAYLIRRLDENTTPENFLHDLFGMQPGDEAWLRQVERFKAACDAIPTTPWGPARGQDRAAETHAPTLPDEPFDNEADTDFSLEANVDWIRARVAEEKEAPPAKVPLQIGGIPHDGKGTATTEDPSRPGTVVCEYAEAGWDEVMEAIETAVDARQRWMAKPAAERTEILLQAAAELSAVRGKAIATMVREAGKSVVEADVEVSEAIDFANYYARSLSADGWSDGSSFTPIGPVVVTPPWNFPFAIPCGGVLAPLAAGTSVILKPAPQTVLTAWVMAEALWRAGVPREVLQFVPCPDGPVGQELVTDSRIGAVILTGGFDTARLFLSWKPDMNLFAETSGKNSLIITAAADPDLAVKDLVRSAFGHAGQKCSAASLAILEAEVFNDPSFRRKLADAASSLRVGPSWDFASVVTPVIRPPGPELRRALSSLDGGESWLVEPRQDPENPQLWSPGIKLGVKPDSWFRRTECFGPVLGVVCARDLRHAIEIQNDSSFALTGGLHSLDPQEIARWREQAQVGNGYINRPITGAIVRRQPFGGWKQSCFGPGAKAGGPNYVAQFGAWEDAAPPEKKARVSPAVEAFLKLDATGEFRPAAESDAWWMKHEFGIEHDPSGLKCESNVFRYRAVGRVLLRSEDERDLRRMMIAALASGRTAGDIDLSLVPDQPVFDWMRGFTTLRETDKQLADRIAPGLYGSMRVVGAPPSVRSAAAENGLRLSPAAPVSNGRVELTRYFHEQAISQTLHRHGSPIPTISGK</sequence>
<feature type="domain" description="Aldehyde dehydrogenase" evidence="7">
    <location>
        <begin position="539"/>
        <end position="977"/>
    </location>
</feature>
<protein>
    <recommendedName>
        <fullName evidence="2">L-glutamate gamma-semialdehyde dehydrogenase</fullName>
        <ecNumber evidence="2">1.2.1.88</ecNumber>
    </recommendedName>
</protein>
<comment type="pathway">
    <text evidence="1">Amino-acid degradation; L-proline degradation into L-glutamate; L-glutamate from L-proline: step 2/2.</text>
</comment>
<feature type="region of interest" description="Disordered" evidence="6">
    <location>
        <begin position="521"/>
        <end position="549"/>
    </location>
</feature>
<evidence type="ECO:0000256" key="3">
    <source>
        <dbReference type="ARBA" id="ARBA00023002"/>
    </source>
</evidence>
<dbReference type="InterPro" id="IPR016163">
    <property type="entry name" value="Ald_DH_C"/>
</dbReference>
<dbReference type="InterPro" id="IPR016162">
    <property type="entry name" value="Ald_DH_N"/>
</dbReference>
<dbReference type="SUPFAM" id="SSF53720">
    <property type="entry name" value="ALDH-like"/>
    <property type="match status" value="1"/>
</dbReference>
<dbReference type="InterPro" id="IPR016160">
    <property type="entry name" value="Ald_DH_CS_CYS"/>
</dbReference>
<keyword evidence="3" id="KW-0560">Oxidoreductase</keyword>
<dbReference type="PANTHER" id="PTHR42862">
    <property type="entry name" value="DELTA-1-PYRROLINE-5-CARBOXYLATE DEHYDROGENASE 1, ISOFORM A-RELATED"/>
    <property type="match status" value="1"/>
</dbReference>
<reference evidence="9 10" key="1">
    <citation type="submission" date="2024-02" db="EMBL/GenBank/DDBJ databases">
        <title>Haloferula sargassicola NBRC 104335.</title>
        <authorList>
            <person name="Ichikawa N."/>
            <person name="Katano-Makiyama Y."/>
            <person name="Hidaka K."/>
        </authorList>
    </citation>
    <scope>NUCLEOTIDE SEQUENCE [LARGE SCALE GENOMIC DNA]</scope>
    <source>
        <strain evidence="9 10">NBRC 104335</strain>
    </source>
</reference>
<keyword evidence="4" id="KW-0520">NAD</keyword>
<evidence type="ECO:0000256" key="5">
    <source>
        <dbReference type="ARBA" id="ARBA00048142"/>
    </source>
</evidence>
<accession>A0ABP9UPM5</accession>
<keyword evidence="10" id="KW-1185">Reference proteome</keyword>
<dbReference type="PROSITE" id="PS00070">
    <property type="entry name" value="ALDEHYDE_DEHYDR_CYS"/>
    <property type="match status" value="1"/>
</dbReference>
<comment type="caution">
    <text evidence="9">The sequence shown here is derived from an EMBL/GenBank/DDBJ whole genome shotgun (WGS) entry which is preliminary data.</text>
</comment>
<dbReference type="InterPro" id="IPR015590">
    <property type="entry name" value="Aldehyde_DH_dom"/>
</dbReference>
<evidence type="ECO:0000256" key="4">
    <source>
        <dbReference type="ARBA" id="ARBA00023027"/>
    </source>
</evidence>
<dbReference type="Proteomes" id="UP001476282">
    <property type="component" value="Unassembled WGS sequence"/>
</dbReference>
<dbReference type="EC" id="1.2.1.88" evidence="2"/>
<dbReference type="Gene3D" id="3.40.309.10">
    <property type="entry name" value="Aldehyde Dehydrogenase, Chain A, domain 2"/>
    <property type="match status" value="1"/>
</dbReference>
<dbReference type="InterPro" id="IPR002872">
    <property type="entry name" value="Proline_DH_dom"/>
</dbReference>
<dbReference type="InterPro" id="IPR016161">
    <property type="entry name" value="Ald_DH/histidinol_DH"/>
</dbReference>
<evidence type="ECO:0000256" key="1">
    <source>
        <dbReference type="ARBA" id="ARBA00004786"/>
    </source>
</evidence>
<dbReference type="InterPro" id="IPR050485">
    <property type="entry name" value="Proline_metab_enzyme"/>
</dbReference>
<dbReference type="PANTHER" id="PTHR42862:SF1">
    <property type="entry name" value="DELTA-1-PYRROLINE-5-CARBOXYLATE DEHYDROGENASE 2, ISOFORM A-RELATED"/>
    <property type="match status" value="1"/>
</dbReference>
<dbReference type="RefSeq" id="WP_353566792.1">
    <property type="nucleotide sequence ID" value="NZ_BAABRI010000009.1"/>
</dbReference>
<evidence type="ECO:0000259" key="7">
    <source>
        <dbReference type="Pfam" id="PF00171"/>
    </source>
</evidence>
<feature type="domain" description="Proline dehydrogenase" evidence="8">
    <location>
        <begin position="145"/>
        <end position="440"/>
    </location>
</feature>
<organism evidence="9 10">
    <name type="scientific">Haloferula sargassicola</name>
    <dbReference type="NCBI Taxonomy" id="490096"/>
    <lineage>
        <taxon>Bacteria</taxon>
        <taxon>Pseudomonadati</taxon>
        <taxon>Verrucomicrobiota</taxon>
        <taxon>Verrucomicrobiia</taxon>
        <taxon>Verrucomicrobiales</taxon>
        <taxon>Verrucomicrobiaceae</taxon>
        <taxon>Haloferula</taxon>
    </lineage>
</organism>
<comment type="catalytic activity">
    <reaction evidence="5">
        <text>L-glutamate 5-semialdehyde + NAD(+) + H2O = L-glutamate + NADH + 2 H(+)</text>
        <dbReference type="Rhea" id="RHEA:30235"/>
        <dbReference type="ChEBI" id="CHEBI:15377"/>
        <dbReference type="ChEBI" id="CHEBI:15378"/>
        <dbReference type="ChEBI" id="CHEBI:29985"/>
        <dbReference type="ChEBI" id="CHEBI:57540"/>
        <dbReference type="ChEBI" id="CHEBI:57945"/>
        <dbReference type="ChEBI" id="CHEBI:58066"/>
        <dbReference type="EC" id="1.2.1.88"/>
    </reaction>
</comment>